<dbReference type="EMBL" id="JAAMPC010000006">
    <property type="protein sequence ID" value="KAG2306662.1"/>
    <property type="molecule type" value="Genomic_DNA"/>
</dbReference>
<feature type="region of interest" description="Disordered" evidence="1">
    <location>
        <begin position="114"/>
        <end position="142"/>
    </location>
</feature>
<comment type="caution">
    <text evidence="2">The sequence shown here is derived from an EMBL/GenBank/DDBJ whole genome shotgun (WGS) entry which is preliminary data.</text>
</comment>
<protein>
    <submittedName>
        <fullName evidence="2">Uncharacterized protein</fullName>
    </submittedName>
</protein>
<evidence type="ECO:0000313" key="2">
    <source>
        <dbReference type="EMBL" id="KAG2306662.1"/>
    </source>
</evidence>
<dbReference type="OrthoDB" id="760005at2759"/>
<reference evidence="2 3" key="1">
    <citation type="submission" date="2020-02" db="EMBL/GenBank/DDBJ databases">
        <authorList>
            <person name="Ma Q."/>
            <person name="Huang Y."/>
            <person name="Song X."/>
            <person name="Pei D."/>
        </authorList>
    </citation>
    <scope>NUCLEOTIDE SEQUENCE [LARGE SCALE GENOMIC DNA]</scope>
    <source>
        <strain evidence="2">Sxm20200214</strain>
        <tissue evidence="2">Leaf</tissue>
    </source>
</reference>
<evidence type="ECO:0000313" key="3">
    <source>
        <dbReference type="Proteomes" id="UP000886595"/>
    </source>
</evidence>
<proteinExistence type="predicted"/>
<feature type="compositionally biased region" description="Basic and acidic residues" evidence="1">
    <location>
        <begin position="119"/>
        <end position="133"/>
    </location>
</feature>
<feature type="region of interest" description="Disordered" evidence="1">
    <location>
        <begin position="54"/>
        <end position="77"/>
    </location>
</feature>
<accession>A0A8X7V925</accession>
<sequence length="142" mass="15941">MDAEKKSAIFAKSQLISGNYVSSPLYMSTLLQNPQPNPRSNLLLLMLTPSWEFSAQKTRSRSSRHGTPSVRSESSYSSETILMRFNSNNANKQRKTRETIVSFGGLRCNGPCSGVKTVSTERKKSGKMGRDTKPSLYQEQQW</sequence>
<evidence type="ECO:0000256" key="1">
    <source>
        <dbReference type="SAM" id="MobiDB-lite"/>
    </source>
</evidence>
<dbReference type="GO" id="GO:0009638">
    <property type="term" value="P:phototropism"/>
    <property type="evidence" value="ECO:0007669"/>
    <property type="project" value="InterPro"/>
</dbReference>
<dbReference type="PANTHER" id="PTHR33781:SF3">
    <property type="entry name" value="PROTEIN PHYTOCHROME KINASE SUBSTRATE 3"/>
    <property type="match status" value="1"/>
</dbReference>
<organism evidence="2 3">
    <name type="scientific">Brassica carinata</name>
    <name type="common">Ethiopian mustard</name>
    <name type="synonym">Abyssinian cabbage</name>
    <dbReference type="NCBI Taxonomy" id="52824"/>
    <lineage>
        <taxon>Eukaryota</taxon>
        <taxon>Viridiplantae</taxon>
        <taxon>Streptophyta</taxon>
        <taxon>Embryophyta</taxon>
        <taxon>Tracheophyta</taxon>
        <taxon>Spermatophyta</taxon>
        <taxon>Magnoliopsida</taxon>
        <taxon>eudicotyledons</taxon>
        <taxon>Gunneridae</taxon>
        <taxon>Pentapetalae</taxon>
        <taxon>rosids</taxon>
        <taxon>malvids</taxon>
        <taxon>Brassicales</taxon>
        <taxon>Brassicaceae</taxon>
        <taxon>Brassiceae</taxon>
        <taxon>Brassica</taxon>
    </lineage>
</organism>
<name>A0A8X7V925_BRACI</name>
<dbReference type="AlphaFoldDB" id="A0A8X7V925"/>
<gene>
    <name evidence="2" type="ORF">Bca52824_026410</name>
</gene>
<dbReference type="Proteomes" id="UP000886595">
    <property type="component" value="Unassembled WGS sequence"/>
</dbReference>
<dbReference type="PANTHER" id="PTHR33781">
    <property type="entry name" value="PROTEIN PHYTOCHROME KINASE SUBSTRATE 1-RELATED"/>
    <property type="match status" value="1"/>
</dbReference>
<dbReference type="InterPro" id="IPR039615">
    <property type="entry name" value="PKS"/>
</dbReference>
<keyword evidence="3" id="KW-1185">Reference proteome</keyword>